<dbReference type="InterPro" id="IPR000477">
    <property type="entry name" value="RT_dom"/>
</dbReference>
<dbReference type="Gene3D" id="3.10.10.10">
    <property type="entry name" value="HIV Type 1 Reverse Transcriptase, subunit A, domain 1"/>
    <property type="match status" value="1"/>
</dbReference>
<keyword evidence="4" id="KW-0540">Nuclease</keyword>
<evidence type="ECO:0000313" key="11">
    <source>
        <dbReference type="EMBL" id="MBY27074.1"/>
    </source>
</evidence>
<dbReference type="InterPro" id="IPR043502">
    <property type="entry name" value="DNA/RNA_pol_sf"/>
</dbReference>
<evidence type="ECO:0000259" key="10">
    <source>
        <dbReference type="PROSITE" id="PS50994"/>
    </source>
</evidence>
<dbReference type="InterPro" id="IPR043128">
    <property type="entry name" value="Rev_trsase/Diguanyl_cyclase"/>
</dbReference>
<dbReference type="InterPro" id="IPR012337">
    <property type="entry name" value="RNaseH-like_sf"/>
</dbReference>
<dbReference type="PROSITE" id="PS50878">
    <property type="entry name" value="RT_POL"/>
    <property type="match status" value="1"/>
</dbReference>
<dbReference type="SUPFAM" id="SSF50630">
    <property type="entry name" value="Acid proteases"/>
    <property type="match status" value="1"/>
</dbReference>
<dbReference type="EMBL" id="GGMR01014455">
    <property type="protein sequence ID" value="MBY27074.1"/>
    <property type="molecule type" value="Transcribed_RNA"/>
</dbReference>
<evidence type="ECO:0000256" key="6">
    <source>
        <dbReference type="ARBA" id="ARBA00022801"/>
    </source>
</evidence>
<evidence type="ECO:0000259" key="9">
    <source>
        <dbReference type="PROSITE" id="PS50878"/>
    </source>
</evidence>
<dbReference type="GO" id="GO:0015074">
    <property type="term" value="P:DNA integration"/>
    <property type="evidence" value="ECO:0007669"/>
    <property type="project" value="InterPro"/>
</dbReference>
<dbReference type="InterPro" id="IPR050951">
    <property type="entry name" value="Retrovirus_Pol_polyprotein"/>
</dbReference>
<accession>A0A2S2PCF5</accession>
<gene>
    <name evidence="11" type="primary">TY3B-I_24</name>
    <name evidence="11" type="ORF">g.96426</name>
</gene>
<dbReference type="Gene3D" id="1.10.340.70">
    <property type="match status" value="1"/>
</dbReference>
<dbReference type="Gene3D" id="3.30.420.10">
    <property type="entry name" value="Ribonuclease H-like superfamily/Ribonuclease H"/>
    <property type="match status" value="1"/>
</dbReference>
<dbReference type="PANTHER" id="PTHR37984">
    <property type="entry name" value="PROTEIN CBG26694"/>
    <property type="match status" value="1"/>
</dbReference>
<dbReference type="CDD" id="cd09274">
    <property type="entry name" value="RNase_HI_RT_Ty3"/>
    <property type="match status" value="1"/>
</dbReference>
<dbReference type="FunFam" id="3.30.70.270:FF:000026">
    <property type="entry name" value="Transposon Ty3-G Gag-Pol polyprotein"/>
    <property type="match status" value="1"/>
</dbReference>
<dbReference type="SUPFAM" id="SSF53098">
    <property type="entry name" value="Ribonuclease H-like"/>
    <property type="match status" value="1"/>
</dbReference>
<dbReference type="InterPro" id="IPR041373">
    <property type="entry name" value="RT_RNaseH"/>
</dbReference>
<dbReference type="PROSITE" id="PS50994">
    <property type="entry name" value="INTEGRASE"/>
    <property type="match status" value="1"/>
</dbReference>
<evidence type="ECO:0000256" key="7">
    <source>
        <dbReference type="ARBA" id="ARBA00022918"/>
    </source>
</evidence>
<keyword evidence="2" id="KW-0808">Transferase</keyword>
<keyword evidence="3" id="KW-0548">Nucleotidyltransferase</keyword>
<dbReference type="InterPro" id="IPR036397">
    <property type="entry name" value="RNaseH_sf"/>
</dbReference>
<dbReference type="Pfam" id="PF17921">
    <property type="entry name" value="Integrase_H2C2"/>
    <property type="match status" value="1"/>
</dbReference>
<dbReference type="CDD" id="cd01647">
    <property type="entry name" value="RT_LTR"/>
    <property type="match status" value="1"/>
</dbReference>
<dbReference type="InterPro" id="IPR001584">
    <property type="entry name" value="Integrase_cat-core"/>
</dbReference>
<dbReference type="GO" id="GO:0003964">
    <property type="term" value="F:RNA-directed DNA polymerase activity"/>
    <property type="evidence" value="ECO:0007669"/>
    <property type="project" value="UniProtKB-EC"/>
</dbReference>
<dbReference type="SUPFAM" id="SSF56672">
    <property type="entry name" value="DNA/RNA polymerases"/>
    <property type="match status" value="1"/>
</dbReference>
<dbReference type="FunFam" id="3.30.420.10:FF:000063">
    <property type="entry name" value="Retrovirus-related Pol polyprotein from transposon 297-like Protein"/>
    <property type="match status" value="1"/>
</dbReference>
<dbReference type="PANTHER" id="PTHR37984:SF9">
    <property type="entry name" value="INTEGRASE CATALYTIC DOMAIN-CONTAINING PROTEIN"/>
    <property type="match status" value="1"/>
</dbReference>
<evidence type="ECO:0000256" key="2">
    <source>
        <dbReference type="ARBA" id="ARBA00022679"/>
    </source>
</evidence>
<evidence type="ECO:0000256" key="4">
    <source>
        <dbReference type="ARBA" id="ARBA00022722"/>
    </source>
</evidence>
<dbReference type="CDD" id="cd05481">
    <property type="entry name" value="retropepsin_like_LTR_1"/>
    <property type="match status" value="1"/>
</dbReference>
<keyword evidence="8" id="KW-0175">Coiled coil</keyword>
<dbReference type="InterPro" id="IPR041588">
    <property type="entry name" value="Integrase_H2C2"/>
</dbReference>
<dbReference type="InterPro" id="IPR021109">
    <property type="entry name" value="Peptidase_aspartic_dom_sf"/>
</dbReference>
<dbReference type="FunFam" id="1.10.340.70:FF:000003">
    <property type="entry name" value="Protein CBG25708"/>
    <property type="match status" value="1"/>
</dbReference>
<dbReference type="GO" id="GO:0003676">
    <property type="term" value="F:nucleic acid binding"/>
    <property type="evidence" value="ECO:0007669"/>
    <property type="project" value="InterPro"/>
</dbReference>
<feature type="domain" description="Reverse transcriptase" evidence="9">
    <location>
        <begin position="498"/>
        <end position="675"/>
    </location>
</feature>
<keyword evidence="7" id="KW-0695">RNA-directed DNA polymerase</keyword>
<proteinExistence type="predicted"/>
<evidence type="ECO:0000256" key="1">
    <source>
        <dbReference type="ARBA" id="ARBA00012493"/>
    </source>
</evidence>
<keyword evidence="5" id="KW-0255">Endonuclease</keyword>
<dbReference type="Gene3D" id="3.30.70.270">
    <property type="match status" value="2"/>
</dbReference>
<keyword evidence="6" id="KW-0378">Hydrolase</keyword>
<dbReference type="GO" id="GO:0042575">
    <property type="term" value="C:DNA polymerase complex"/>
    <property type="evidence" value="ECO:0007669"/>
    <property type="project" value="UniProtKB-ARBA"/>
</dbReference>
<feature type="coiled-coil region" evidence="8">
    <location>
        <begin position="156"/>
        <end position="183"/>
    </location>
</feature>
<name>A0A2S2PCF5_SCHGA</name>
<evidence type="ECO:0000256" key="5">
    <source>
        <dbReference type="ARBA" id="ARBA00022759"/>
    </source>
</evidence>
<dbReference type="Pfam" id="PF00078">
    <property type="entry name" value="RVT_1"/>
    <property type="match status" value="1"/>
</dbReference>
<sequence length="1317" mass="152320">MEYNKPDALILTGNLAENWRVFREAFEIYIEAAGLTTASNKRQVAIFLNLVGKEGLERYNTLTFDNVEDNKKIEQVLNAFQDYCKPKKNILHSRYIFYKRSQKENESIEEFLSACRGLIKDCEFKSHQEILRDKIVLDTRDGETRDKLIKQADVTLETAIETLRIAEIQLRELNQMKEIGEKQNEVNAVHSKVRGGKRTYQAQHHYTQNNGNSGHRGQYQTNHRQAKGYTQQEESQQVFKNMGNFSVNNKKMNNNFKQSDKLCKFCNFMHGKGKCPAYGKKCLKCNKFNHFKSVCKSEIAFVENVEGLSNDSYFCSTVYTMNTFAVSWSESILVENKSINFKLDTGSDVNLLTLNDFNLIKNNCPYKKLVVNRQPINLLAYGGSNINTYFTVDLKVKLREKEYILNFVIVENHCKAILGLHSCINLGLINKVENVDKILSLNDVLENYSTVFTGLGNFPDKYSIQLKPDAIPVTNVPHRVPINIQDKLKCELDRLVSEKIIREINEPTEWVNRLVIVEKKNGSMRLCLDPRDLNENIIREYCVIPTLSDLSSKLKNARVFSVFDLKDGFWQIKLDLESSKLCTFGTMFGTFCFNRLPFGINNAAEICQKWNMKVFGGIENVFIYLDDILIFGDTEAQHDCALKQVLDLAMKNNIKFNKNKIQYKVDKVNYLGHIFSYEGMKLDNDRIKSIFDYETPKSIKDLQRFLGMVNYVGNFIPNLAMLTKPLRDLLKKNNEFVWTSIHNECVSKLKTLIASPSVLRNYDNTKDVIIQTDSSKFAIGCVLLQEGRPVCFKSKSLSETEINYGQVDKEFLSVLFACKVFHHYIYGRRVTVQTDHLPLISLMKKNINDIPSKRLQCIKVKLSRYDINLIHVPGKKMFIADALSRACILSRDNDVDIDVSDVVHSINMSKNIRNEFVQETIKDDLLKQLVYMCKNGWPKHNNKVSRELISYFNMRYQISFDDDLLFLNNRVFVPMKLQNKILFKLHEAHLGICKTKTRARSLFYWKGLDKDIEEYIGNCAVCNKFRSENTKDPMICQEVPNLPFEKVACDILDYGKDTYLVLVDYYSGWLELNYLSSKTSSHIIKILKVIFSIHGIPKQLVADNMPFNSNEFQNFATDWEFVITTSSPRYPKSNGLAEKGVSIAKSILKRSDEGKVDKQLMLLEYRNSAIIGSKFSPAQLLMSRTLRSKIPILNNSLKPTLVTNFKLVRENKNMKTKLYYDKNAKVKNNNDFQPGQKIMFRDLLTKTWKPGKIINKYNTPRSYVFSDDTGKNKRRNIVHLRPAGKQHRYNLYKDDNVVLKPNWIRKRRIVPPTKLNL</sequence>
<evidence type="ECO:0000256" key="3">
    <source>
        <dbReference type="ARBA" id="ARBA00022695"/>
    </source>
</evidence>
<dbReference type="EC" id="2.7.7.49" evidence="1"/>
<organism evidence="11">
    <name type="scientific">Schizaphis graminum</name>
    <name type="common">Green bug aphid</name>
    <dbReference type="NCBI Taxonomy" id="13262"/>
    <lineage>
        <taxon>Eukaryota</taxon>
        <taxon>Metazoa</taxon>
        <taxon>Ecdysozoa</taxon>
        <taxon>Arthropoda</taxon>
        <taxon>Hexapoda</taxon>
        <taxon>Insecta</taxon>
        <taxon>Pterygota</taxon>
        <taxon>Neoptera</taxon>
        <taxon>Paraneoptera</taxon>
        <taxon>Hemiptera</taxon>
        <taxon>Sternorrhyncha</taxon>
        <taxon>Aphidomorpha</taxon>
        <taxon>Aphidoidea</taxon>
        <taxon>Aphididae</taxon>
        <taxon>Aphidini</taxon>
        <taxon>Schizaphis</taxon>
    </lineage>
</organism>
<evidence type="ECO:0000256" key="8">
    <source>
        <dbReference type="SAM" id="Coils"/>
    </source>
</evidence>
<protein>
    <recommendedName>
        <fullName evidence="1">RNA-directed DNA polymerase</fullName>
        <ecNumber evidence="1">2.7.7.49</ecNumber>
    </recommendedName>
</protein>
<reference evidence="11" key="1">
    <citation type="submission" date="2018-04" db="EMBL/GenBank/DDBJ databases">
        <title>Transcriptome of Schizaphis graminum biotype I.</title>
        <authorList>
            <person name="Scully E.D."/>
            <person name="Geib S.M."/>
            <person name="Palmer N.A."/>
            <person name="Koch K."/>
            <person name="Bradshaw J."/>
            <person name="Heng-Moss T."/>
            <person name="Sarath G."/>
        </authorList>
    </citation>
    <scope>NUCLEOTIDE SEQUENCE</scope>
</reference>
<feature type="domain" description="Integrase catalytic" evidence="10">
    <location>
        <begin position="1039"/>
        <end position="1199"/>
    </location>
</feature>
<dbReference type="Pfam" id="PF17917">
    <property type="entry name" value="RT_RNaseH"/>
    <property type="match status" value="1"/>
</dbReference>